<dbReference type="GO" id="GO:0005794">
    <property type="term" value="C:Golgi apparatus"/>
    <property type="evidence" value="ECO:0007669"/>
    <property type="project" value="TreeGrafter"/>
</dbReference>
<organism evidence="4">
    <name type="scientific">Emiliania huxleyi</name>
    <name type="common">Coccolithophore</name>
    <name type="synonym">Pontosphaera huxleyi</name>
    <dbReference type="NCBI Taxonomy" id="2903"/>
    <lineage>
        <taxon>Eukaryota</taxon>
        <taxon>Haptista</taxon>
        <taxon>Haptophyta</taxon>
        <taxon>Prymnesiophyceae</taxon>
        <taxon>Isochrysidales</taxon>
        <taxon>Noelaerhabdaceae</taxon>
        <taxon>Emiliania</taxon>
    </lineage>
</organism>
<dbReference type="GO" id="GO:0006024">
    <property type="term" value="P:glycosaminoglycan biosynthetic process"/>
    <property type="evidence" value="ECO:0007669"/>
    <property type="project" value="TreeGrafter"/>
</dbReference>
<dbReference type="CDD" id="cd07061">
    <property type="entry name" value="HP_HAP_like"/>
    <property type="match status" value="1"/>
</dbReference>
<dbReference type="GO" id="GO:0050650">
    <property type="term" value="P:chondroitin sulfate proteoglycan biosynthetic process"/>
    <property type="evidence" value="ECO:0007669"/>
    <property type="project" value="TreeGrafter"/>
</dbReference>
<dbReference type="PANTHER" id="PTHR11567">
    <property type="entry name" value="ACID PHOSPHATASE-RELATED"/>
    <property type="match status" value="1"/>
</dbReference>
<dbReference type="InterPro" id="IPR000560">
    <property type="entry name" value="His_Pase_clade-2"/>
</dbReference>
<dbReference type="PANTHER" id="PTHR11567:SF110">
    <property type="entry name" value="2-PHOSPHOXYLOSE PHOSPHATASE 1"/>
    <property type="match status" value="1"/>
</dbReference>
<keyword evidence="3" id="KW-0732">Signal</keyword>
<comment type="similarity">
    <text evidence="1">Belongs to the histidine acid phosphatase family.</text>
</comment>
<sequence>MQRTLALLLAFACTALLLLREQRRFVLATRPGDSAALEAYCGAPPQGSEGNLTADGLKLVGVLVTIRHGDRSSIHSLPNTNTTARWVCRPVGSEQKQAAAQVAVVGLDGSPLYRPLLPRTLPGRHGDCAPGQLTPRGFAQHVALGRHLGRSFAPLLREAAAERRANSSRVGVYVRSTDYTRTQMSAAAFLYGLLPPTLRPPLAPPTRIHTCADEAAEVMHGVGLAASSKVGSEDGGGETERQGACALAGSLARAQQAAWRGDDGARDALGGLFGEEARAMPPTHVADALHSLSCHGMPRPCSQGGCVSAALAASFGRMGDSAYCAWCGNFGSSRSSRAISGKSSGDQGDLW</sequence>
<evidence type="ECO:0000256" key="3">
    <source>
        <dbReference type="SAM" id="SignalP"/>
    </source>
</evidence>
<evidence type="ECO:0000256" key="2">
    <source>
        <dbReference type="ARBA" id="ARBA00022801"/>
    </source>
</evidence>
<keyword evidence="2" id="KW-0378">Hydrolase</keyword>
<proteinExistence type="inferred from homology"/>
<feature type="chain" id="PRO_5030516069" description="Acid phosphatase" evidence="3">
    <location>
        <begin position="29"/>
        <end position="351"/>
    </location>
</feature>
<protein>
    <recommendedName>
        <fullName evidence="5">Acid phosphatase</fullName>
    </recommendedName>
</protein>
<reference evidence="4" key="1">
    <citation type="submission" date="2021-01" db="EMBL/GenBank/DDBJ databases">
        <authorList>
            <person name="Corre E."/>
            <person name="Pelletier E."/>
            <person name="Niang G."/>
            <person name="Scheremetjew M."/>
            <person name="Finn R."/>
            <person name="Kale V."/>
            <person name="Holt S."/>
            <person name="Cochrane G."/>
            <person name="Meng A."/>
            <person name="Brown T."/>
            <person name="Cohen L."/>
        </authorList>
    </citation>
    <scope>NUCLEOTIDE SEQUENCE</scope>
    <source>
        <strain evidence="4">379</strain>
    </source>
</reference>
<evidence type="ECO:0008006" key="5">
    <source>
        <dbReference type="Google" id="ProtNLM"/>
    </source>
</evidence>
<dbReference type="EMBL" id="HBIR01028072">
    <property type="protein sequence ID" value="CAE0556223.1"/>
    <property type="molecule type" value="Transcribed_RNA"/>
</dbReference>
<feature type="signal peptide" evidence="3">
    <location>
        <begin position="1"/>
        <end position="28"/>
    </location>
</feature>
<evidence type="ECO:0000313" key="4">
    <source>
        <dbReference type="EMBL" id="CAE0556223.1"/>
    </source>
</evidence>
<gene>
    <name evidence="4" type="ORF">EHUX00137_LOCUS21691</name>
</gene>
<dbReference type="GO" id="GO:0016791">
    <property type="term" value="F:phosphatase activity"/>
    <property type="evidence" value="ECO:0007669"/>
    <property type="project" value="TreeGrafter"/>
</dbReference>
<name>A0A7S3SJ67_EMIHU</name>
<dbReference type="AlphaFoldDB" id="A0A7S3SJ67"/>
<evidence type="ECO:0000256" key="1">
    <source>
        <dbReference type="ARBA" id="ARBA00005375"/>
    </source>
</evidence>
<accession>A0A7S3SJ67</accession>
<dbReference type="SUPFAM" id="SSF53254">
    <property type="entry name" value="Phosphoglycerate mutase-like"/>
    <property type="match status" value="1"/>
</dbReference>
<dbReference type="InterPro" id="IPR050645">
    <property type="entry name" value="Histidine_acid_phosphatase"/>
</dbReference>
<dbReference type="Pfam" id="PF00328">
    <property type="entry name" value="His_Phos_2"/>
    <property type="match status" value="1"/>
</dbReference>
<dbReference type="Gene3D" id="3.40.50.1240">
    <property type="entry name" value="Phosphoglycerate mutase-like"/>
    <property type="match status" value="1"/>
</dbReference>
<dbReference type="InterPro" id="IPR029033">
    <property type="entry name" value="His_PPase_superfam"/>
</dbReference>